<evidence type="ECO:0000313" key="9">
    <source>
        <dbReference type="EMBL" id="SHE77683.1"/>
    </source>
</evidence>
<keyword evidence="10" id="KW-1185">Reference proteome</keyword>
<evidence type="ECO:0000256" key="5">
    <source>
        <dbReference type="ARBA" id="ARBA00023136"/>
    </source>
</evidence>
<dbReference type="PANTHER" id="PTHR40060">
    <property type="entry name" value="UPF0316 PROTEIN YEBE"/>
    <property type="match status" value="1"/>
</dbReference>
<protein>
    <recommendedName>
        <fullName evidence="6">UPF0316 protein SAMN05443638_11115</fullName>
    </recommendedName>
</protein>
<feature type="transmembrane region" description="Helical" evidence="6">
    <location>
        <begin position="31"/>
        <end position="52"/>
    </location>
</feature>
<dbReference type="InterPro" id="IPR044035">
    <property type="entry name" value="DUF5698"/>
</dbReference>
<dbReference type="CDD" id="cd16381">
    <property type="entry name" value="YitT_C_like_1"/>
    <property type="match status" value="1"/>
</dbReference>
<comment type="subcellular location">
    <subcellularLocation>
        <location evidence="1 6">Cell membrane</location>
        <topology evidence="1 6">Multi-pass membrane protein</topology>
    </subcellularLocation>
</comment>
<keyword evidence="4 6" id="KW-1133">Transmembrane helix</keyword>
<keyword evidence="5 6" id="KW-0472">Membrane</keyword>
<reference evidence="9 10" key="1">
    <citation type="submission" date="2016-11" db="EMBL/GenBank/DDBJ databases">
        <authorList>
            <person name="Jaros S."/>
            <person name="Januszkiewicz K."/>
            <person name="Wedrychowicz H."/>
        </authorList>
    </citation>
    <scope>NUCLEOTIDE SEQUENCE [LARGE SCALE GENOMIC DNA]</scope>
    <source>
        <strain evidence="9 10">DSM 2631</strain>
    </source>
</reference>
<dbReference type="InterPro" id="IPR022930">
    <property type="entry name" value="UPF0316"/>
</dbReference>
<evidence type="ECO:0000313" key="10">
    <source>
        <dbReference type="Proteomes" id="UP000184035"/>
    </source>
</evidence>
<accession>A0A1M4W9C1</accession>
<keyword evidence="2 6" id="KW-1003">Cell membrane</keyword>
<evidence type="ECO:0000256" key="4">
    <source>
        <dbReference type="ARBA" id="ARBA00022989"/>
    </source>
</evidence>
<dbReference type="Pfam" id="PF18955">
    <property type="entry name" value="DUF5698"/>
    <property type="match status" value="1"/>
</dbReference>
<organism evidence="9 10">
    <name type="scientific">Clostridium fallax</name>
    <dbReference type="NCBI Taxonomy" id="1533"/>
    <lineage>
        <taxon>Bacteria</taxon>
        <taxon>Bacillati</taxon>
        <taxon>Bacillota</taxon>
        <taxon>Clostridia</taxon>
        <taxon>Eubacteriales</taxon>
        <taxon>Clostridiaceae</taxon>
        <taxon>Clostridium</taxon>
    </lineage>
</organism>
<dbReference type="STRING" id="1533.SAMN05443638_11115"/>
<evidence type="ECO:0000259" key="7">
    <source>
        <dbReference type="Pfam" id="PF10035"/>
    </source>
</evidence>
<evidence type="ECO:0000256" key="2">
    <source>
        <dbReference type="ARBA" id="ARBA00022475"/>
    </source>
</evidence>
<evidence type="ECO:0000256" key="6">
    <source>
        <dbReference type="HAMAP-Rule" id="MF_01515"/>
    </source>
</evidence>
<feature type="domain" description="DUF2179" evidence="7">
    <location>
        <begin position="112"/>
        <end position="163"/>
    </location>
</feature>
<dbReference type="OrthoDB" id="48231at2"/>
<sequence>MLMYIVIFISKIIEVSLTTIRTVMITRGEKLIASVIGFFEVVIWLLIVGDVLEGIQDDPWKMLAYALGFACGNYIGSIIEEKLAIGLLTINVIVSEKDGKAMMNLLRNAGLGVTILDASGLKENKKVLIIHAKRKRKDEIISLIENSNIKAVISVTDTKTVYGGYGLKK</sequence>
<dbReference type="EMBL" id="FQVM01000011">
    <property type="protein sequence ID" value="SHE77683.1"/>
    <property type="molecule type" value="Genomic_DNA"/>
</dbReference>
<dbReference type="RefSeq" id="WP_072895459.1">
    <property type="nucleotide sequence ID" value="NZ_FQVM01000011.1"/>
</dbReference>
<proteinExistence type="inferred from homology"/>
<dbReference type="AlphaFoldDB" id="A0A1M4W9C1"/>
<evidence type="ECO:0000256" key="3">
    <source>
        <dbReference type="ARBA" id="ARBA00022692"/>
    </source>
</evidence>
<dbReference type="Pfam" id="PF10035">
    <property type="entry name" value="DUF2179"/>
    <property type="match status" value="1"/>
</dbReference>
<evidence type="ECO:0000256" key="1">
    <source>
        <dbReference type="ARBA" id="ARBA00004651"/>
    </source>
</evidence>
<comment type="similarity">
    <text evidence="6">Belongs to the UPF0316 family.</text>
</comment>
<dbReference type="HAMAP" id="MF_01515">
    <property type="entry name" value="UPF0316"/>
    <property type="match status" value="1"/>
</dbReference>
<dbReference type="PANTHER" id="PTHR40060:SF1">
    <property type="entry name" value="UPF0316 PROTEIN YEBE"/>
    <property type="match status" value="1"/>
</dbReference>
<dbReference type="InterPro" id="IPR019264">
    <property type="entry name" value="DUF2179"/>
</dbReference>
<dbReference type="GO" id="GO:0005886">
    <property type="term" value="C:plasma membrane"/>
    <property type="evidence" value="ECO:0007669"/>
    <property type="project" value="UniProtKB-SubCell"/>
</dbReference>
<gene>
    <name evidence="9" type="ORF">SAMN05443638_11115</name>
</gene>
<comment type="caution">
    <text evidence="6">Lacks conserved residue(s) required for the propagation of feature annotation.</text>
</comment>
<evidence type="ECO:0000259" key="8">
    <source>
        <dbReference type="Pfam" id="PF18955"/>
    </source>
</evidence>
<keyword evidence="3 6" id="KW-0812">Transmembrane</keyword>
<feature type="domain" description="DUF5698" evidence="8">
    <location>
        <begin position="19"/>
        <end position="76"/>
    </location>
</feature>
<name>A0A1M4W9C1_9CLOT</name>
<dbReference type="Proteomes" id="UP000184035">
    <property type="component" value="Unassembled WGS sequence"/>
</dbReference>